<organism evidence="1 2">
    <name type="scientific">Catharanthus roseus</name>
    <name type="common">Madagascar periwinkle</name>
    <name type="synonym">Vinca rosea</name>
    <dbReference type="NCBI Taxonomy" id="4058"/>
    <lineage>
        <taxon>Eukaryota</taxon>
        <taxon>Viridiplantae</taxon>
        <taxon>Streptophyta</taxon>
        <taxon>Embryophyta</taxon>
        <taxon>Tracheophyta</taxon>
        <taxon>Spermatophyta</taxon>
        <taxon>Magnoliopsida</taxon>
        <taxon>eudicotyledons</taxon>
        <taxon>Gunneridae</taxon>
        <taxon>Pentapetalae</taxon>
        <taxon>asterids</taxon>
        <taxon>lamiids</taxon>
        <taxon>Gentianales</taxon>
        <taxon>Apocynaceae</taxon>
        <taxon>Rauvolfioideae</taxon>
        <taxon>Vinceae</taxon>
        <taxon>Catharanthinae</taxon>
        <taxon>Catharanthus</taxon>
    </lineage>
</organism>
<sequence>MELKILFAFFLFFFMLLKIFRRNSSLKLPPGPRPLPIIGNLHQLGGGLMHHVITDIARKYGPLILLKFGEVPTIVVSSPEVAKEMFKTHDVVFAHRPTDIAAFKIMTYNFSDISFSPYGNYWRQLRKICMVELLGSRRVRTFQSIREEEVFNLIKSISSHEGKIVNLSEKIFSMTYCITARAAFGKANKYQEAFKMNMEKFDELGQGLDIADLYPSIKFLQILTGMERKLKTMFKVVDEILQNIVDEHRKEMKKQKLEGRFGEENQDIVDVFLNLQEKGDLEFPVTDENIKAVLLDIFGAGGDTSAATLEWAISETIKHPRVLKRAQEEVRNLIGEKGNVDESNLDELKYLQAIIKETMRLHPGAPLSLPRESSEKCNVYGYDIPAKTRVFVNIWAIGRDPKYWSEPEVFNPDRFLDSNVDYKGNDFQYIPFGAGRRICPGMSFAIPNVTLPLAQLLLHFDWKSAVGKLEDLDMTEGPSLTVRRKNALELIPSTYYKSCLKREL</sequence>
<evidence type="ECO:0000313" key="1">
    <source>
        <dbReference type="EMBL" id="KAI5660809.1"/>
    </source>
</evidence>
<name>A0ACC0AKW8_CATRO</name>
<reference evidence="2" key="1">
    <citation type="journal article" date="2023" name="Nat. Plants">
        <title>Single-cell RNA sequencing provides a high-resolution roadmap for understanding the multicellular compartmentation of specialized metabolism.</title>
        <authorList>
            <person name="Sun S."/>
            <person name="Shen X."/>
            <person name="Li Y."/>
            <person name="Li Y."/>
            <person name="Wang S."/>
            <person name="Li R."/>
            <person name="Zhang H."/>
            <person name="Shen G."/>
            <person name="Guo B."/>
            <person name="Wei J."/>
            <person name="Xu J."/>
            <person name="St-Pierre B."/>
            <person name="Chen S."/>
            <person name="Sun C."/>
        </authorList>
    </citation>
    <scope>NUCLEOTIDE SEQUENCE [LARGE SCALE GENOMIC DNA]</scope>
</reference>
<dbReference type="Proteomes" id="UP001060085">
    <property type="component" value="Linkage Group LG05"/>
</dbReference>
<accession>A0ACC0AKW8</accession>
<gene>
    <name evidence="1" type="ORF">M9H77_20132</name>
</gene>
<keyword evidence="2" id="KW-1185">Reference proteome</keyword>
<dbReference type="EMBL" id="CM044705">
    <property type="protein sequence ID" value="KAI5660809.1"/>
    <property type="molecule type" value="Genomic_DNA"/>
</dbReference>
<proteinExistence type="predicted"/>
<protein>
    <submittedName>
        <fullName evidence="1">Uncharacterized protein</fullName>
    </submittedName>
</protein>
<comment type="caution">
    <text evidence="1">The sequence shown here is derived from an EMBL/GenBank/DDBJ whole genome shotgun (WGS) entry which is preliminary data.</text>
</comment>
<evidence type="ECO:0000313" key="2">
    <source>
        <dbReference type="Proteomes" id="UP001060085"/>
    </source>
</evidence>